<dbReference type="Proteomes" id="UP001172155">
    <property type="component" value="Unassembled WGS sequence"/>
</dbReference>
<dbReference type="EMBL" id="JAUKUD010000007">
    <property type="protein sequence ID" value="KAK0738957.1"/>
    <property type="molecule type" value="Genomic_DNA"/>
</dbReference>
<keyword evidence="2" id="KW-1185">Reference proteome</keyword>
<reference evidence="1" key="1">
    <citation type="submission" date="2023-06" db="EMBL/GenBank/DDBJ databases">
        <title>Genome-scale phylogeny and comparative genomics of the fungal order Sordariales.</title>
        <authorList>
            <consortium name="Lawrence Berkeley National Laboratory"/>
            <person name="Hensen N."/>
            <person name="Bonometti L."/>
            <person name="Westerberg I."/>
            <person name="Brannstrom I.O."/>
            <person name="Guillou S."/>
            <person name="Cros-Aarteil S."/>
            <person name="Calhoun S."/>
            <person name="Haridas S."/>
            <person name="Kuo A."/>
            <person name="Mondo S."/>
            <person name="Pangilinan J."/>
            <person name="Riley R."/>
            <person name="LaButti K."/>
            <person name="Andreopoulos B."/>
            <person name="Lipzen A."/>
            <person name="Chen C."/>
            <person name="Yanf M."/>
            <person name="Daum C."/>
            <person name="Ng V."/>
            <person name="Clum A."/>
            <person name="Steindorff A."/>
            <person name="Ohm R."/>
            <person name="Martin F."/>
            <person name="Silar P."/>
            <person name="Natvig D."/>
            <person name="Lalanne C."/>
            <person name="Gautier V."/>
            <person name="Ament-velasquez S.L."/>
            <person name="Kruys A."/>
            <person name="Hutchinson M.I."/>
            <person name="Powell A.J."/>
            <person name="Barry K."/>
            <person name="Miller A.N."/>
            <person name="Grigoriev I.V."/>
            <person name="Debuchy R."/>
            <person name="Gladieux P."/>
            <person name="Thoren M.H."/>
            <person name="Johannesson H."/>
        </authorList>
    </citation>
    <scope>NUCLEOTIDE SEQUENCE</scope>
    <source>
        <strain evidence="1">SMH3187-1</strain>
    </source>
</reference>
<dbReference type="Gene3D" id="3.40.50.200">
    <property type="entry name" value="Peptidase S8/S53 domain"/>
    <property type="match status" value="1"/>
</dbReference>
<dbReference type="AlphaFoldDB" id="A0AA40BR87"/>
<evidence type="ECO:0000313" key="1">
    <source>
        <dbReference type="EMBL" id="KAK0738957.1"/>
    </source>
</evidence>
<protein>
    <submittedName>
        <fullName evidence="1">Uncharacterized protein</fullName>
    </submittedName>
</protein>
<accession>A0AA40BR87</accession>
<sequence length="355" mass="39629">MSVPPGVFLDDGYWELDNPDDDDSDDLRMTAFDESRCQGQVIYMIEQQLGQEHELFRDAVMANRIKALDVVEPDARYRGPVTPNSFVHGTAVASKIIGSSLGLCTNSELRLVHSELGGLSEQDLLVPLVAILEDVTNFGPNQAKRAVVNLSKGYNLDAASTRPHALLIRYSRMRFKLQCHWEAPSRSGGYHHGTNCIRNACAPTTLCVLPPATVKPSLSPPPAPRKPYLAVIREINPDFKVRDTFGNCNVDNDDDFFTTQDSGTNHQTKTYKNCEGHDAIEQLAHMSTRGKRFGQYSNGYRVVEKSGGAEVFNGKGKHQWCPFDSYFSLDVCIIPLMCAHAWERVFECEGIWLED</sequence>
<gene>
    <name evidence="1" type="ORF">B0T18DRAFT_450806</name>
</gene>
<evidence type="ECO:0000313" key="2">
    <source>
        <dbReference type="Proteomes" id="UP001172155"/>
    </source>
</evidence>
<dbReference type="SUPFAM" id="SSF52743">
    <property type="entry name" value="Subtilisin-like"/>
    <property type="match status" value="1"/>
</dbReference>
<organism evidence="1 2">
    <name type="scientific">Schizothecium vesticola</name>
    <dbReference type="NCBI Taxonomy" id="314040"/>
    <lineage>
        <taxon>Eukaryota</taxon>
        <taxon>Fungi</taxon>
        <taxon>Dikarya</taxon>
        <taxon>Ascomycota</taxon>
        <taxon>Pezizomycotina</taxon>
        <taxon>Sordariomycetes</taxon>
        <taxon>Sordariomycetidae</taxon>
        <taxon>Sordariales</taxon>
        <taxon>Schizotheciaceae</taxon>
        <taxon>Schizothecium</taxon>
    </lineage>
</organism>
<name>A0AA40BR87_9PEZI</name>
<comment type="caution">
    <text evidence="1">The sequence shown here is derived from an EMBL/GenBank/DDBJ whole genome shotgun (WGS) entry which is preliminary data.</text>
</comment>
<dbReference type="GO" id="GO:0006508">
    <property type="term" value="P:proteolysis"/>
    <property type="evidence" value="ECO:0007669"/>
    <property type="project" value="InterPro"/>
</dbReference>
<proteinExistence type="predicted"/>
<dbReference type="InterPro" id="IPR036852">
    <property type="entry name" value="Peptidase_S8/S53_dom_sf"/>
</dbReference>
<dbReference type="GO" id="GO:0004252">
    <property type="term" value="F:serine-type endopeptidase activity"/>
    <property type="evidence" value="ECO:0007669"/>
    <property type="project" value="InterPro"/>
</dbReference>